<reference evidence="6" key="1">
    <citation type="journal article" date="2017" name="Genome Biol.">
        <title>Comparative genomics reveals high biological diversity and specific adaptations in the industrially and medically important fungal genus Aspergillus.</title>
        <authorList>
            <person name="de Vries R.P."/>
            <person name="Riley R."/>
            <person name="Wiebenga A."/>
            <person name="Aguilar-Osorio G."/>
            <person name="Amillis S."/>
            <person name="Uchima C.A."/>
            <person name="Anderluh G."/>
            <person name="Asadollahi M."/>
            <person name="Askin M."/>
            <person name="Barry K."/>
            <person name="Battaglia E."/>
            <person name="Bayram O."/>
            <person name="Benocci T."/>
            <person name="Braus-Stromeyer S.A."/>
            <person name="Caldana C."/>
            <person name="Canovas D."/>
            <person name="Cerqueira G.C."/>
            <person name="Chen F."/>
            <person name="Chen W."/>
            <person name="Choi C."/>
            <person name="Clum A."/>
            <person name="Dos Santos R.A."/>
            <person name="Damasio A.R."/>
            <person name="Diallinas G."/>
            <person name="Emri T."/>
            <person name="Fekete E."/>
            <person name="Flipphi M."/>
            <person name="Freyberg S."/>
            <person name="Gallo A."/>
            <person name="Gournas C."/>
            <person name="Habgood R."/>
            <person name="Hainaut M."/>
            <person name="Harispe M.L."/>
            <person name="Henrissat B."/>
            <person name="Hilden K.S."/>
            <person name="Hope R."/>
            <person name="Hossain A."/>
            <person name="Karabika E."/>
            <person name="Karaffa L."/>
            <person name="Karanyi Z."/>
            <person name="Krasevec N."/>
            <person name="Kuo A."/>
            <person name="Kusch H."/>
            <person name="LaButti K."/>
            <person name="Lagendijk E.L."/>
            <person name="Lapidus A."/>
            <person name="Levasseur A."/>
            <person name="Lindquist E."/>
            <person name="Lipzen A."/>
            <person name="Logrieco A.F."/>
            <person name="MacCabe A."/>
            <person name="Maekelae M.R."/>
            <person name="Malavazi I."/>
            <person name="Melin P."/>
            <person name="Meyer V."/>
            <person name="Mielnichuk N."/>
            <person name="Miskei M."/>
            <person name="Molnar A.P."/>
            <person name="Mule G."/>
            <person name="Ngan C.Y."/>
            <person name="Orejas M."/>
            <person name="Orosz E."/>
            <person name="Ouedraogo J.P."/>
            <person name="Overkamp K.M."/>
            <person name="Park H.-S."/>
            <person name="Perrone G."/>
            <person name="Piumi F."/>
            <person name="Punt P.J."/>
            <person name="Ram A.F."/>
            <person name="Ramon A."/>
            <person name="Rauscher S."/>
            <person name="Record E."/>
            <person name="Riano-Pachon D.M."/>
            <person name="Robert V."/>
            <person name="Roehrig J."/>
            <person name="Ruller R."/>
            <person name="Salamov A."/>
            <person name="Salih N.S."/>
            <person name="Samson R.A."/>
            <person name="Sandor E."/>
            <person name="Sanguinetti M."/>
            <person name="Schuetze T."/>
            <person name="Sepcic K."/>
            <person name="Shelest E."/>
            <person name="Sherlock G."/>
            <person name="Sophianopoulou V."/>
            <person name="Squina F.M."/>
            <person name="Sun H."/>
            <person name="Susca A."/>
            <person name="Todd R.B."/>
            <person name="Tsang A."/>
            <person name="Unkles S.E."/>
            <person name="van de Wiele N."/>
            <person name="van Rossen-Uffink D."/>
            <person name="Oliveira J.V."/>
            <person name="Vesth T.C."/>
            <person name="Visser J."/>
            <person name="Yu J.-H."/>
            <person name="Zhou M."/>
            <person name="Andersen M.R."/>
            <person name="Archer D.B."/>
            <person name="Baker S.E."/>
            <person name="Benoit I."/>
            <person name="Brakhage A.A."/>
            <person name="Braus G.H."/>
            <person name="Fischer R."/>
            <person name="Frisvad J.C."/>
            <person name="Goldman G.H."/>
            <person name="Houbraken J."/>
            <person name="Oakley B."/>
            <person name="Pocsi I."/>
            <person name="Scazzocchio C."/>
            <person name="Seiboth B."/>
            <person name="vanKuyk P.A."/>
            <person name="Wortman J."/>
            <person name="Dyer P.S."/>
            <person name="Grigoriev I.V."/>
        </authorList>
    </citation>
    <scope>NUCLEOTIDE SEQUENCE [LARGE SCALE GENOMIC DNA]</scope>
    <source>
        <strain evidence="6">CBS 101740 / IMI 381727 / IBT 21946</strain>
    </source>
</reference>
<sequence>MDSRTPNPPMASVKGTEHARVVREFLQANPFVEFIRCQWQDLSGILRVRVVTKTYAVELALGNKPLRSAPLSLHCLADNSYLPFSPGVHYLYPDWTSLRRTTDNYGMVMCAVVESITGEKTLNMALCPRQTLTNVLRAASDQYGLRFLVGFEIEFCIVSVSSDGDILPVSSKIGRCAALGMREPHFRIVEECVRELQKVGLKINSFHIEGNSGQYEIPLAPLPPMQAVDQLVLAHDVLKTTVARHGCVATMSPRPATGQQSNGQHVHISLDHTGNEESFLAGLLESLPMLCAFGLPYEISYERVREFEAGRVVGWGTENRAFPIRKIEKGHWELRFVDATSNMYLTLSAIIGAGIRGLQDERFCRWPDASIRSPESPFRDPIEFLPVDFESALMLLEKCMSSLDKSIDRNIIRHYLRVKRQELSRLRTQEAKSIRTLLALLF</sequence>
<dbReference type="Gene3D" id="3.30.590.10">
    <property type="entry name" value="Glutamine synthetase/guanido kinase, catalytic domain"/>
    <property type="match status" value="1"/>
</dbReference>
<dbReference type="Pfam" id="PF00120">
    <property type="entry name" value="Gln-synt_C"/>
    <property type="match status" value="1"/>
</dbReference>
<dbReference type="PANTHER" id="PTHR43785:SF2">
    <property type="entry name" value="TYPE-1 GLUTAMINE SYNTHETASE 1"/>
    <property type="match status" value="1"/>
</dbReference>
<dbReference type="STRING" id="767769.A0A1L9V1K3"/>
<evidence type="ECO:0000256" key="1">
    <source>
        <dbReference type="ARBA" id="ARBA00022598"/>
    </source>
</evidence>
<gene>
    <name evidence="5" type="ORF">ASPBRDRAFT_37036</name>
</gene>
<feature type="domain" description="GS catalytic" evidence="4">
    <location>
        <begin position="128"/>
        <end position="442"/>
    </location>
</feature>
<keyword evidence="1" id="KW-0436">Ligase</keyword>
<evidence type="ECO:0000313" key="5">
    <source>
        <dbReference type="EMBL" id="OJJ77790.1"/>
    </source>
</evidence>
<dbReference type="Proteomes" id="UP000184499">
    <property type="component" value="Unassembled WGS sequence"/>
</dbReference>
<dbReference type="PANTHER" id="PTHR43785">
    <property type="entry name" value="GAMMA-GLUTAMYLPUTRESCINE SYNTHETASE"/>
    <property type="match status" value="1"/>
</dbReference>
<evidence type="ECO:0000256" key="3">
    <source>
        <dbReference type="RuleBase" id="RU000384"/>
    </source>
</evidence>
<dbReference type="GO" id="GO:0004356">
    <property type="term" value="F:glutamine synthetase activity"/>
    <property type="evidence" value="ECO:0007669"/>
    <property type="project" value="InterPro"/>
</dbReference>
<keyword evidence="6" id="KW-1185">Reference proteome</keyword>
<organism evidence="5 6">
    <name type="scientific">Aspergillus brasiliensis (strain CBS 101740 / IMI 381727 / IBT 21946)</name>
    <dbReference type="NCBI Taxonomy" id="767769"/>
    <lineage>
        <taxon>Eukaryota</taxon>
        <taxon>Fungi</taxon>
        <taxon>Dikarya</taxon>
        <taxon>Ascomycota</taxon>
        <taxon>Pezizomycotina</taxon>
        <taxon>Eurotiomycetes</taxon>
        <taxon>Eurotiomycetidae</taxon>
        <taxon>Eurotiales</taxon>
        <taxon>Aspergillaceae</taxon>
        <taxon>Aspergillus</taxon>
        <taxon>Aspergillus subgen. Circumdati</taxon>
    </lineage>
</organism>
<name>A0A1L9V1K3_ASPBC</name>
<evidence type="ECO:0000259" key="4">
    <source>
        <dbReference type="PROSITE" id="PS51987"/>
    </source>
</evidence>
<dbReference type="RefSeq" id="XP_067485037.1">
    <property type="nucleotide sequence ID" value="XM_067623636.1"/>
</dbReference>
<dbReference type="SMART" id="SM01230">
    <property type="entry name" value="Gln-synt_C"/>
    <property type="match status" value="1"/>
</dbReference>
<evidence type="ECO:0000313" key="6">
    <source>
        <dbReference type="Proteomes" id="UP000184499"/>
    </source>
</evidence>
<evidence type="ECO:0000256" key="2">
    <source>
        <dbReference type="PROSITE-ProRule" id="PRU01331"/>
    </source>
</evidence>
<proteinExistence type="inferred from homology"/>
<comment type="similarity">
    <text evidence="2 3">Belongs to the glutamine synthetase family.</text>
</comment>
<dbReference type="GeneID" id="93576124"/>
<dbReference type="EMBL" id="KV878679">
    <property type="protein sequence ID" value="OJJ77790.1"/>
    <property type="molecule type" value="Genomic_DNA"/>
</dbReference>
<accession>A0A1L9V1K3</accession>
<dbReference type="InterPro" id="IPR008146">
    <property type="entry name" value="Gln_synth_cat_dom"/>
</dbReference>
<dbReference type="InterPro" id="IPR014746">
    <property type="entry name" value="Gln_synth/guanido_kin_cat_dom"/>
</dbReference>
<dbReference type="PROSITE" id="PS51987">
    <property type="entry name" value="GS_CATALYTIC"/>
    <property type="match status" value="1"/>
</dbReference>
<protein>
    <recommendedName>
        <fullName evidence="4">GS catalytic domain-containing protein</fullName>
    </recommendedName>
</protein>
<dbReference type="VEuPathDB" id="FungiDB:ASPBRDRAFT_37036"/>
<dbReference type="OrthoDB" id="3364440at2759"/>
<dbReference type="SUPFAM" id="SSF55931">
    <property type="entry name" value="Glutamine synthetase/guanido kinase"/>
    <property type="match status" value="1"/>
</dbReference>
<dbReference type="AlphaFoldDB" id="A0A1L9V1K3"/>